<reference evidence="2 3" key="1">
    <citation type="submission" date="2016-02" db="EMBL/GenBank/DDBJ databases">
        <title>Genome analysis of coral dinoflagellate symbionts highlights evolutionary adaptations to a symbiotic lifestyle.</title>
        <authorList>
            <person name="Aranda M."/>
            <person name="Li Y."/>
            <person name="Liew Y.J."/>
            <person name="Baumgarten S."/>
            <person name="Simakov O."/>
            <person name="Wilson M."/>
            <person name="Piel J."/>
            <person name="Ashoor H."/>
            <person name="Bougouffa S."/>
            <person name="Bajic V.B."/>
            <person name="Ryu T."/>
            <person name="Ravasi T."/>
            <person name="Bayer T."/>
            <person name="Micklem G."/>
            <person name="Kim H."/>
            <person name="Bhak J."/>
            <person name="Lajeunesse T.C."/>
            <person name="Voolstra C.R."/>
        </authorList>
    </citation>
    <scope>NUCLEOTIDE SEQUENCE [LARGE SCALE GENOMIC DNA]</scope>
    <source>
        <strain evidence="2 3">CCMP2467</strain>
    </source>
</reference>
<proteinExistence type="predicted"/>
<evidence type="ECO:0000313" key="2">
    <source>
        <dbReference type="EMBL" id="OLQ13983.1"/>
    </source>
</evidence>
<name>A0A1Q9F2V5_SYMMI</name>
<dbReference type="Proteomes" id="UP000186817">
    <property type="component" value="Unassembled WGS sequence"/>
</dbReference>
<feature type="compositionally biased region" description="Low complexity" evidence="1">
    <location>
        <begin position="1"/>
        <end position="12"/>
    </location>
</feature>
<feature type="region of interest" description="Disordered" evidence="1">
    <location>
        <begin position="215"/>
        <end position="234"/>
    </location>
</feature>
<feature type="compositionally biased region" description="Basic and acidic residues" evidence="1">
    <location>
        <begin position="85"/>
        <end position="110"/>
    </location>
</feature>
<feature type="compositionally biased region" description="Basic residues" evidence="1">
    <location>
        <begin position="13"/>
        <end position="30"/>
    </location>
</feature>
<feature type="region of interest" description="Disordered" evidence="1">
    <location>
        <begin position="85"/>
        <end position="172"/>
    </location>
</feature>
<keyword evidence="3" id="KW-1185">Reference proteome</keyword>
<comment type="caution">
    <text evidence="2">The sequence shown here is derived from an EMBL/GenBank/DDBJ whole genome shotgun (WGS) entry which is preliminary data.</text>
</comment>
<feature type="region of interest" description="Disordered" evidence="1">
    <location>
        <begin position="1"/>
        <end position="67"/>
    </location>
</feature>
<sequence>MAKQAMKVMKAMKAMKAKAKKTMKATKVAKRPACSSVAKRPAGKKDDDMSKKDDDRKKDDDKEDRYERELRLTDFGRYYERVLKEQRLAEHAGEKDDDKSSDDDKKKDDGFEWTMEDLLPRGSDDHEKKDDDKRPDDDKKKDDDRNMPGSSGDVYDDKKKDDDTGKDDDEISVYTPPGALDFAFGAIGLDLTVHRVLTVQDAHGTEAEVATLNATSAGPAEKPPSRQVAGLNTSGDDGCPVARIQLAMTKAMQPDIHDVFDLRCHFEIGFLHGHFQIGFFFMVRLVRSRFLDGFRVQKQTAALGF</sequence>
<feature type="compositionally biased region" description="Basic and acidic residues" evidence="1">
    <location>
        <begin position="43"/>
        <end position="67"/>
    </location>
</feature>
<evidence type="ECO:0000313" key="3">
    <source>
        <dbReference type="Proteomes" id="UP000186817"/>
    </source>
</evidence>
<accession>A0A1Q9F2V5</accession>
<dbReference type="EMBL" id="LSRX01000021">
    <property type="protein sequence ID" value="OLQ13983.1"/>
    <property type="molecule type" value="Genomic_DNA"/>
</dbReference>
<protein>
    <submittedName>
        <fullName evidence="2">Uncharacterized protein</fullName>
    </submittedName>
</protein>
<dbReference type="AlphaFoldDB" id="A0A1Q9F2V5"/>
<evidence type="ECO:0000256" key="1">
    <source>
        <dbReference type="SAM" id="MobiDB-lite"/>
    </source>
</evidence>
<organism evidence="2 3">
    <name type="scientific">Symbiodinium microadriaticum</name>
    <name type="common">Dinoflagellate</name>
    <name type="synonym">Zooxanthella microadriatica</name>
    <dbReference type="NCBI Taxonomy" id="2951"/>
    <lineage>
        <taxon>Eukaryota</taxon>
        <taxon>Sar</taxon>
        <taxon>Alveolata</taxon>
        <taxon>Dinophyceae</taxon>
        <taxon>Suessiales</taxon>
        <taxon>Symbiodiniaceae</taxon>
        <taxon>Symbiodinium</taxon>
    </lineage>
</organism>
<gene>
    <name evidence="2" type="ORF">AK812_SmicGene1917</name>
</gene>
<feature type="compositionally biased region" description="Basic and acidic residues" evidence="1">
    <location>
        <begin position="118"/>
        <end position="146"/>
    </location>
</feature>